<dbReference type="PROSITE" id="PS50206">
    <property type="entry name" value="RHODANESE_3"/>
    <property type="match status" value="1"/>
</dbReference>
<protein>
    <submittedName>
        <fullName evidence="3">Rhodanese-like domain-containing protein</fullName>
    </submittedName>
</protein>
<dbReference type="Proteomes" id="UP000270025">
    <property type="component" value="Chromosome"/>
</dbReference>
<dbReference type="InterPro" id="IPR001763">
    <property type="entry name" value="Rhodanese-like_dom"/>
</dbReference>
<dbReference type="CDD" id="cd00158">
    <property type="entry name" value="RHOD"/>
    <property type="match status" value="1"/>
</dbReference>
<evidence type="ECO:0000313" key="4">
    <source>
        <dbReference type="Proteomes" id="UP000270025"/>
    </source>
</evidence>
<reference evidence="3 4" key="1">
    <citation type="submission" date="2018-12" db="EMBL/GenBank/DDBJ databases">
        <authorList>
            <consortium name="Pathogen Informatics"/>
        </authorList>
    </citation>
    <scope>NUCLEOTIDE SEQUENCE [LARGE SCALE GENOMIC DNA]</scope>
    <source>
        <strain evidence="3 4">NCTC3166</strain>
    </source>
</reference>
<feature type="transmembrane region" description="Helical" evidence="1">
    <location>
        <begin position="6"/>
        <end position="24"/>
    </location>
</feature>
<evidence type="ECO:0000259" key="2">
    <source>
        <dbReference type="PROSITE" id="PS50206"/>
    </source>
</evidence>
<evidence type="ECO:0000256" key="1">
    <source>
        <dbReference type="SAM" id="Phobius"/>
    </source>
</evidence>
<dbReference type="PANTHER" id="PTHR43031:SF18">
    <property type="entry name" value="RHODANESE-RELATED SULFURTRANSFERASES"/>
    <property type="match status" value="1"/>
</dbReference>
<gene>
    <name evidence="3" type="primary">yibN</name>
    <name evidence="3" type="ORF">NCTC3166_00580</name>
</gene>
<name>A0A447Z3G9_9STRE</name>
<organism evidence="3 4">
    <name type="scientific">Streptococcus viridans</name>
    <dbReference type="NCBI Taxonomy" id="78535"/>
    <lineage>
        <taxon>Bacteria</taxon>
        <taxon>Bacillati</taxon>
        <taxon>Bacillota</taxon>
        <taxon>Bacilli</taxon>
        <taxon>Lactobacillales</taxon>
        <taxon>Streptococcaceae</taxon>
        <taxon>Streptococcus</taxon>
    </lineage>
</organism>
<dbReference type="InterPro" id="IPR050229">
    <property type="entry name" value="GlpE_sulfurtransferase"/>
</dbReference>
<dbReference type="PANTHER" id="PTHR43031">
    <property type="entry name" value="FAD-DEPENDENT OXIDOREDUCTASE"/>
    <property type="match status" value="1"/>
</dbReference>
<dbReference type="InterPro" id="IPR036873">
    <property type="entry name" value="Rhodanese-like_dom_sf"/>
</dbReference>
<keyword evidence="1" id="KW-1133">Transmembrane helix</keyword>
<dbReference type="SMART" id="SM00450">
    <property type="entry name" value="RHOD"/>
    <property type="match status" value="1"/>
</dbReference>
<evidence type="ECO:0000313" key="3">
    <source>
        <dbReference type="EMBL" id="VED66769.1"/>
    </source>
</evidence>
<keyword evidence="1" id="KW-0472">Membrane</keyword>
<dbReference type="EMBL" id="LR134266">
    <property type="protein sequence ID" value="VED66769.1"/>
    <property type="molecule type" value="Genomic_DNA"/>
</dbReference>
<proteinExistence type="predicted"/>
<feature type="domain" description="Rhodanese" evidence="2">
    <location>
        <begin position="41"/>
        <end position="126"/>
    </location>
</feature>
<dbReference type="AlphaFoldDB" id="A0A447Z3G9"/>
<dbReference type="Pfam" id="PF00581">
    <property type="entry name" value="Rhodanese"/>
    <property type="match status" value="1"/>
</dbReference>
<sequence length="128" mass="14730">MNVTSVLVWLIVLGMFGWMGYNYFRIRRAAKIVDNVEFEELIRKGQLVDLRDPNEFHAKHILGARNIPSNQLKVSLAALRKDKPVLLYENSRGSRVTNAALFLKKQGYKDIYILSYGLDSWDGKVKTN</sequence>
<keyword evidence="4" id="KW-1185">Reference proteome</keyword>
<dbReference type="KEGG" id="svf:NCTC3166_00580"/>
<accession>A0A447Z3G9</accession>
<dbReference type="SUPFAM" id="SSF52821">
    <property type="entry name" value="Rhodanese/Cell cycle control phosphatase"/>
    <property type="match status" value="1"/>
</dbReference>
<keyword evidence="1" id="KW-0812">Transmembrane</keyword>
<dbReference type="Gene3D" id="3.40.250.10">
    <property type="entry name" value="Rhodanese-like domain"/>
    <property type="match status" value="1"/>
</dbReference>